<proteinExistence type="predicted"/>
<keyword evidence="2" id="KW-1185">Reference proteome</keyword>
<sequence length="85" mass="9121">MLRGTAYCSAVAQQRKAEETMTGQPLTITTEHGERVNPLLRIASQSANDALKFGSHFGLSPISRLRLSGVEPPKPPSKFDGLIGS</sequence>
<comment type="caution">
    <text evidence="1">The sequence shown here is derived from an EMBL/GenBank/DDBJ whole genome shotgun (WGS) entry which is preliminary data.</text>
</comment>
<gene>
    <name evidence="1" type="ORF">AS156_15010</name>
</gene>
<evidence type="ECO:0000313" key="2">
    <source>
        <dbReference type="Proteomes" id="UP000057737"/>
    </source>
</evidence>
<dbReference type="AlphaFoldDB" id="A0A120FK03"/>
<organism evidence="1 2">
    <name type="scientific">Bradyrhizobium macuxiense</name>
    <dbReference type="NCBI Taxonomy" id="1755647"/>
    <lineage>
        <taxon>Bacteria</taxon>
        <taxon>Pseudomonadati</taxon>
        <taxon>Pseudomonadota</taxon>
        <taxon>Alphaproteobacteria</taxon>
        <taxon>Hyphomicrobiales</taxon>
        <taxon>Nitrobacteraceae</taxon>
        <taxon>Bradyrhizobium</taxon>
    </lineage>
</organism>
<dbReference type="Pfam" id="PF05119">
    <property type="entry name" value="Terminase_4"/>
    <property type="match status" value="1"/>
</dbReference>
<name>A0A120FK03_9BRAD</name>
<dbReference type="InterPro" id="IPR006448">
    <property type="entry name" value="Phage_term_ssu_P27"/>
</dbReference>
<dbReference type="OrthoDB" id="6010489at2"/>
<evidence type="ECO:0000313" key="1">
    <source>
        <dbReference type="EMBL" id="KWV49837.1"/>
    </source>
</evidence>
<reference evidence="1 2" key="1">
    <citation type="submission" date="2015-11" db="EMBL/GenBank/DDBJ databases">
        <title>Draft Genome Sequence of the Strain BR 10303 (Bradyrhizobium sp.) isolated from nodules of Centrolobium paraense.</title>
        <authorList>
            <person name="Zelli J.E."/>
            <person name="Simoes-Araujo J.L."/>
            <person name="Barauna A.C."/>
            <person name="Silva K."/>
        </authorList>
    </citation>
    <scope>NUCLEOTIDE SEQUENCE [LARGE SCALE GENOMIC DNA]</scope>
    <source>
        <strain evidence="1 2">BR 10303</strain>
    </source>
</reference>
<dbReference type="EMBL" id="LNCU01000098">
    <property type="protein sequence ID" value="KWV49837.1"/>
    <property type="molecule type" value="Genomic_DNA"/>
</dbReference>
<dbReference type="Proteomes" id="UP000057737">
    <property type="component" value="Unassembled WGS sequence"/>
</dbReference>
<protein>
    <recommendedName>
        <fullName evidence="3">Phage terminase small subunit</fullName>
    </recommendedName>
</protein>
<accession>A0A120FK03</accession>
<evidence type="ECO:0008006" key="3">
    <source>
        <dbReference type="Google" id="ProtNLM"/>
    </source>
</evidence>